<evidence type="ECO:0000256" key="9">
    <source>
        <dbReference type="SAM" id="MobiDB-lite"/>
    </source>
</evidence>
<dbReference type="RefSeq" id="WP_133870881.1">
    <property type="nucleotide sequence ID" value="NZ_SOAU01000001.1"/>
</dbReference>
<dbReference type="PROSITE" id="PS51012">
    <property type="entry name" value="ABC_TM2"/>
    <property type="match status" value="1"/>
</dbReference>
<keyword evidence="6 8" id="KW-1133">Transmembrane helix</keyword>
<keyword evidence="3 8" id="KW-0813">Transport</keyword>
<evidence type="ECO:0000256" key="6">
    <source>
        <dbReference type="ARBA" id="ARBA00022989"/>
    </source>
</evidence>
<protein>
    <recommendedName>
        <fullName evidence="8">Transport permease protein</fullName>
    </recommendedName>
</protein>
<accession>A0A4R7I715</accession>
<evidence type="ECO:0000256" key="7">
    <source>
        <dbReference type="ARBA" id="ARBA00023136"/>
    </source>
</evidence>
<evidence type="ECO:0000256" key="5">
    <source>
        <dbReference type="ARBA" id="ARBA00022692"/>
    </source>
</evidence>
<feature type="transmembrane region" description="Helical" evidence="8">
    <location>
        <begin position="539"/>
        <end position="559"/>
    </location>
</feature>
<evidence type="ECO:0000256" key="3">
    <source>
        <dbReference type="ARBA" id="ARBA00022448"/>
    </source>
</evidence>
<dbReference type="InterPro" id="IPR013525">
    <property type="entry name" value="ABC2_TM"/>
</dbReference>
<proteinExistence type="inferred from homology"/>
<keyword evidence="12" id="KW-1185">Reference proteome</keyword>
<keyword evidence="4 8" id="KW-1003">Cell membrane</keyword>
<feature type="transmembrane region" description="Helical" evidence="8">
    <location>
        <begin position="421"/>
        <end position="445"/>
    </location>
</feature>
<feature type="domain" description="ABC transmembrane type-2" evidence="10">
    <location>
        <begin position="339"/>
        <end position="562"/>
    </location>
</feature>
<feature type="transmembrane region" description="Helical" evidence="8">
    <location>
        <begin position="482"/>
        <end position="501"/>
    </location>
</feature>
<dbReference type="AlphaFoldDB" id="A0A4R7I715"/>
<dbReference type="Pfam" id="PF01061">
    <property type="entry name" value="ABC2_membrane"/>
    <property type="match status" value="1"/>
</dbReference>
<dbReference type="PANTHER" id="PTHR30294:SF38">
    <property type="entry name" value="TRANSPORT PERMEASE PROTEIN"/>
    <property type="match status" value="1"/>
</dbReference>
<dbReference type="InterPro" id="IPR051449">
    <property type="entry name" value="ABC-2_transporter_component"/>
</dbReference>
<dbReference type="GO" id="GO:0140359">
    <property type="term" value="F:ABC-type transporter activity"/>
    <property type="evidence" value="ECO:0007669"/>
    <property type="project" value="InterPro"/>
</dbReference>
<feature type="region of interest" description="Disordered" evidence="9">
    <location>
        <begin position="1"/>
        <end position="62"/>
    </location>
</feature>
<sequence length="569" mass="59717">MATKHDAGTAGTRVDHDAEDSANPIESSHPSGSGADERNRDEPGDEPNDGPSERTGGGVEHDERAERIAATLRPVRTPWAVVIRSFAFVRKEVVEIVRQPRLLALLVIGPFALLVLFGLAYGDDSLEKKAVFVGAQDSIYAEVLDGYEDQLDEFIESEGLVETEAEAVDLLEAGEVDVVVVFPADPITSVMEGERAVIRVLHEEIDPIQAGAVEIAARLAIQEVNATVLSTVAADAQAELRSAGEFGDRFMQLADDADADPDSAAAAATADLSQLAAALDGTAVVLGQLESADPDTRSQLDETRAAVAQAAATAEAVDAGTDDVDTAQLADDLAAVGDMVSDTVVLDPDVLVRPFRSETENVGPDDVTPTDYFTPSSLALLLQHLALTFAALSLVRDRRTGLFELMRVGPLSSIEIVTGKILAYVLVGSVVAATLIGGATLTLGVSVAGSIGWLVVIVLGVLLSSLSLGMALAIVSKTESQAVQFAMLALLAGLFFSGFVLPLDTMRYPVKAISWLLPVTYGIDGLQDIMLAGDAPARATLIGLGALVVVYGALAIIGLTRRLQREDES</sequence>
<comment type="similarity">
    <text evidence="2 8">Belongs to the ABC-2 integral membrane protein family.</text>
</comment>
<keyword evidence="5 8" id="KW-0812">Transmembrane</keyword>
<comment type="subcellular location">
    <subcellularLocation>
        <location evidence="1 8">Cell membrane</location>
        <topology evidence="1 8">Multi-pass membrane protein</topology>
    </subcellularLocation>
</comment>
<dbReference type="Proteomes" id="UP000294558">
    <property type="component" value="Unassembled WGS sequence"/>
</dbReference>
<feature type="transmembrane region" description="Helical" evidence="8">
    <location>
        <begin position="102"/>
        <end position="122"/>
    </location>
</feature>
<dbReference type="PANTHER" id="PTHR30294">
    <property type="entry name" value="MEMBRANE COMPONENT OF ABC TRANSPORTER YHHJ-RELATED"/>
    <property type="match status" value="1"/>
</dbReference>
<dbReference type="EMBL" id="SOAU01000001">
    <property type="protein sequence ID" value="TDT18676.1"/>
    <property type="molecule type" value="Genomic_DNA"/>
</dbReference>
<dbReference type="GO" id="GO:0005886">
    <property type="term" value="C:plasma membrane"/>
    <property type="evidence" value="ECO:0007669"/>
    <property type="project" value="UniProtKB-SubCell"/>
</dbReference>
<comment type="caution">
    <text evidence="11">The sequence shown here is derived from an EMBL/GenBank/DDBJ whole genome shotgun (WGS) entry which is preliminary data.</text>
</comment>
<gene>
    <name evidence="11" type="ORF">BDK89_4306</name>
</gene>
<name>A0A4R7I715_9ACTN</name>
<feature type="transmembrane region" description="Helical" evidence="8">
    <location>
        <begin position="378"/>
        <end position="395"/>
    </location>
</feature>
<evidence type="ECO:0000256" key="8">
    <source>
        <dbReference type="RuleBase" id="RU361157"/>
    </source>
</evidence>
<feature type="transmembrane region" description="Helical" evidence="8">
    <location>
        <begin position="451"/>
        <end position="475"/>
    </location>
</feature>
<dbReference type="OrthoDB" id="5241327at2"/>
<evidence type="ECO:0000256" key="4">
    <source>
        <dbReference type="ARBA" id="ARBA00022475"/>
    </source>
</evidence>
<evidence type="ECO:0000313" key="11">
    <source>
        <dbReference type="EMBL" id="TDT18676.1"/>
    </source>
</evidence>
<dbReference type="InterPro" id="IPR047817">
    <property type="entry name" value="ABC2_TM_bact-type"/>
</dbReference>
<evidence type="ECO:0000256" key="1">
    <source>
        <dbReference type="ARBA" id="ARBA00004651"/>
    </source>
</evidence>
<reference evidence="11 12" key="1">
    <citation type="submission" date="2019-03" db="EMBL/GenBank/DDBJ databases">
        <title>Sequencing the genomes of 1000 actinobacteria strains.</title>
        <authorList>
            <person name="Klenk H.-P."/>
        </authorList>
    </citation>
    <scope>NUCLEOTIDE SEQUENCE [LARGE SCALE GENOMIC DNA]</scope>
    <source>
        <strain evidence="11 12">DSM 18936</strain>
    </source>
</reference>
<evidence type="ECO:0000259" key="10">
    <source>
        <dbReference type="PROSITE" id="PS51012"/>
    </source>
</evidence>
<keyword evidence="7 8" id="KW-0472">Membrane</keyword>
<evidence type="ECO:0000313" key="12">
    <source>
        <dbReference type="Proteomes" id="UP000294558"/>
    </source>
</evidence>
<evidence type="ECO:0000256" key="2">
    <source>
        <dbReference type="ARBA" id="ARBA00007783"/>
    </source>
</evidence>
<organism evidence="11 12">
    <name type="scientific">Ilumatobacter fluminis</name>
    <dbReference type="NCBI Taxonomy" id="467091"/>
    <lineage>
        <taxon>Bacteria</taxon>
        <taxon>Bacillati</taxon>
        <taxon>Actinomycetota</taxon>
        <taxon>Acidimicrobiia</taxon>
        <taxon>Acidimicrobiales</taxon>
        <taxon>Ilumatobacteraceae</taxon>
        <taxon>Ilumatobacter</taxon>
    </lineage>
</organism>